<protein>
    <submittedName>
        <fullName evidence="2">Uncharacterized protein</fullName>
    </submittedName>
</protein>
<sequence>MRSFVLLSVLCLGLALPGCGSSSSQPALTAADQGFVAVNNSTTDLKKRLEQIATTGEGGSSLEGLAESIEKNVTDPAKKASLLSDANLLNGYSEPERIKPVAKRMAEKL</sequence>
<organism evidence="2 3">
    <name type="scientific">Planctomicrobium piriforme</name>
    <dbReference type="NCBI Taxonomy" id="1576369"/>
    <lineage>
        <taxon>Bacteria</taxon>
        <taxon>Pseudomonadati</taxon>
        <taxon>Planctomycetota</taxon>
        <taxon>Planctomycetia</taxon>
        <taxon>Planctomycetales</taxon>
        <taxon>Planctomycetaceae</taxon>
        <taxon>Planctomicrobium</taxon>
    </lineage>
</organism>
<gene>
    <name evidence="2" type="ORF">SAMN05421753_101251</name>
</gene>
<proteinExistence type="predicted"/>
<evidence type="ECO:0000313" key="2">
    <source>
        <dbReference type="EMBL" id="SFH57566.1"/>
    </source>
</evidence>
<dbReference type="AlphaFoldDB" id="A0A1I3B643"/>
<keyword evidence="1" id="KW-0732">Signal</keyword>
<name>A0A1I3B643_9PLAN</name>
<feature type="signal peptide" evidence="1">
    <location>
        <begin position="1"/>
        <end position="20"/>
    </location>
</feature>
<keyword evidence="3" id="KW-1185">Reference proteome</keyword>
<evidence type="ECO:0000313" key="3">
    <source>
        <dbReference type="Proteomes" id="UP000199518"/>
    </source>
</evidence>
<dbReference type="RefSeq" id="WP_092047195.1">
    <property type="nucleotide sequence ID" value="NZ_FOQD01000001.1"/>
</dbReference>
<feature type="chain" id="PRO_5011635614" evidence="1">
    <location>
        <begin position="21"/>
        <end position="109"/>
    </location>
</feature>
<reference evidence="3" key="1">
    <citation type="submission" date="2016-10" db="EMBL/GenBank/DDBJ databases">
        <authorList>
            <person name="Varghese N."/>
            <person name="Submissions S."/>
        </authorList>
    </citation>
    <scope>NUCLEOTIDE SEQUENCE [LARGE SCALE GENOMIC DNA]</scope>
    <source>
        <strain evidence="3">DSM 26348</strain>
    </source>
</reference>
<dbReference type="Proteomes" id="UP000199518">
    <property type="component" value="Unassembled WGS sequence"/>
</dbReference>
<accession>A0A1I3B643</accession>
<dbReference type="EMBL" id="FOQD01000001">
    <property type="protein sequence ID" value="SFH57566.1"/>
    <property type="molecule type" value="Genomic_DNA"/>
</dbReference>
<evidence type="ECO:0000256" key="1">
    <source>
        <dbReference type="SAM" id="SignalP"/>
    </source>
</evidence>